<organism evidence="9 10">
    <name type="scientific">Streptomyces crystallinus</name>
    <dbReference type="NCBI Taxonomy" id="68191"/>
    <lineage>
        <taxon>Bacteria</taxon>
        <taxon>Bacillati</taxon>
        <taxon>Actinomycetota</taxon>
        <taxon>Actinomycetes</taxon>
        <taxon>Kitasatosporales</taxon>
        <taxon>Streptomycetaceae</taxon>
        <taxon>Streptomyces</taxon>
    </lineage>
</organism>
<comment type="similarity">
    <text evidence="1">Belongs to the AfsR/DnrI/RedD regulatory family.</text>
</comment>
<accession>A0ABN1GXZ5</accession>
<evidence type="ECO:0000256" key="5">
    <source>
        <dbReference type="ARBA" id="ARBA00023163"/>
    </source>
</evidence>
<keyword evidence="10" id="KW-1185">Reference proteome</keyword>
<dbReference type="RefSeq" id="WP_344079303.1">
    <property type="nucleotide sequence ID" value="NZ_BAAACA010000049.1"/>
</dbReference>
<dbReference type="InterPro" id="IPR016032">
    <property type="entry name" value="Sig_transdc_resp-reg_C-effctor"/>
</dbReference>
<sequence length="575" mass="60359">MLGPLEVASGGRQVPLGGTKQRATLGYLLLQANQVVPTSRLLSALWPADHTPVTARKILQNAVWGLRGLLAESGPEGPDGEAAELVTRAPGYLIRTDPDQIDLNVFRRRVGEGRAELAGGRPEAAVASLGAALALWRGPALADLAETGIMWPELTAVQNTRLDVLEDYFEAKLACGQHYAVLAELEAAVEAEPLRERSSGQLMLALYRCGRQAHALAVYNRLRATLVEDLGLEPGHELRRLQRAILAHDPSLSLAPARPAGSAVPPALAAVPAADQPCERADRRRTLTAVSGHRRHGHAPERTGRAASAPQRAVVRPDVVRRQELSVLLVQTRVEPGAAVARLAGGGPAPGAVDLDLGLDFRLGLDEAVDLDETLERVSAATRARIEHFGGRVVGSVGPVTLGLFRDEDEDGGGVGGVPEAGGAALRALRAAAAVRDAVAPPGRPASRRSTADRGLTLHAAVATGRALVRFAPGDPGSPQSVNGALVDLCQRLLAQAAPGEILVCDDSRPAAGPEVSYAPAEGFPGRWRVREVYARPGSARTRPQGRSQGLDEQPGPAAGAYSAPFLRPARRIGA</sequence>
<dbReference type="Gene3D" id="1.25.40.10">
    <property type="entry name" value="Tetratricopeptide repeat domain"/>
    <property type="match status" value="1"/>
</dbReference>
<evidence type="ECO:0000256" key="2">
    <source>
        <dbReference type="ARBA" id="ARBA00023012"/>
    </source>
</evidence>
<dbReference type="SUPFAM" id="SSF48452">
    <property type="entry name" value="TPR-like"/>
    <property type="match status" value="1"/>
</dbReference>
<dbReference type="EMBL" id="BAAACA010000049">
    <property type="protein sequence ID" value="GAA0623049.1"/>
    <property type="molecule type" value="Genomic_DNA"/>
</dbReference>
<keyword evidence="4 6" id="KW-0238">DNA-binding</keyword>
<dbReference type="Pfam" id="PF03704">
    <property type="entry name" value="BTAD"/>
    <property type="match status" value="1"/>
</dbReference>
<evidence type="ECO:0000256" key="1">
    <source>
        <dbReference type="ARBA" id="ARBA00005820"/>
    </source>
</evidence>
<dbReference type="Gene3D" id="3.30.70.1230">
    <property type="entry name" value="Nucleotide cyclase"/>
    <property type="match status" value="1"/>
</dbReference>
<dbReference type="InterPro" id="IPR029787">
    <property type="entry name" value="Nucleotide_cyclase"/>
</dbReference>
<evidence type="ECO:0000256" key="3">
    <source>
        <dbReference type="ARBA" id="ARBA00023015"/>
    </source>
</evidence>
<name>A0ABN1GXZ5_9ACTN</name>
<gene>
    <name evidence="9" type="ORF">GCM10010394_62260</name>
</gene>
<dbReference type="SMART" id="SM01043">
    <property type="entry name" value="BTAD"/>
    <property type="match status" value="1"/>
</dbReference>
<evidence type="ECO:0000256" key="4">
    <source>
        <dbReference type="ARBA" id="ARBA00023125"/>
    </source>
</evidence>
<keyword evidence="3" id="KW-0805">Transcription regulation</keyword>
<evidence type="ECO:0000313" key="9">
    <source>
        <dbReference type="EMBL" id="GAA0623049.1"/>
    </source>
</evidence>
<dbReference type="SMART" id="SM00862">
    <property type="entry name" value="Trans_reg_C"/>
    <property type="match status" value="1"/>
</dbReference>
<dbReference type="SUPFAM" id="SSF55073">
    <property type="entry name" value="Nucleotide cyclase"/>
    <property type="match status" value="1"/>
</dbReference>
<feature type="region of interest" description="Disordered" evidence="7">
    <location>
        <begin position="289"/>
        <end position="314"/>
    </location>
</feature>
<keyword evidence="2" id="KW-0902">Two-component regulatory system</keyword>
<dbReference type="InterPro" id="IPR011990">
    <property type="entry name" value="TPR-like_helical_dom_sf"/>
</dbReference>
<feature type="DNA-binding region" description="OmpR/PhoB-type" evidence="6">
    <location>
        <begin position="1"/>
        <end position="96"/>
    </location>
</feature>
<feature type="region of interest" description="Disordered" evidence="7">
    <location>
        <begin position="536"/>
        <end position="564"/>
    </location>
</feature>
<dbReference type="InterPro" id="IPR036388">
    <property type="entry name" value="WH-like_DNA-bd_sf"/>
</dbReference>
<dbReference type="InterPro" id="IPR001867">
    <property type="entry name" value="OmpR/PhoB-type_DNA-bd"/>
</dbReference>
<dbReference type="PANTHER" id="PTHR35807:SF1">
    <property type="entry name" value="TRANSCRIPTIONAL REGULATOR REDD"/>
    <property type="match status" value="1"/>
</dbReference>
<dbReference type="PROSITE" id="PS51755">
    <property type="entry name" value="OMPR_PHOB"/>
    <property type="match status" value="1"/>
</dbReference>
<evidence type="ECO:0000256" key="7">
    <source>
        <dbReference type="SAM" id="MobiDB-lite"/>
    </source>
</evidence>
<protein>
    <submittedName>
        <fullName evidence="9">AfsR/SARP family transcriptional regulator</fullName>
    </submittedName>
</protein>
<dbReference type="Proteomes" id="UP001500668">
    <property type="component" value="Unassembled WGS sequence"/>
</dbReference>
<comment type="caution">
    <text evidence="9">The sequence shown here is derived from an EMBL/GenBank/DDBJ whole genome shotgun (WGS) entry which is preliminary data.</text>
</comment>
<dbReference type="PANTHER" id="PTHR35807">
    <property type="entry name" value="TRANSCRIPTIONAL REGULATOR REDD-RELATED"/>
    <property type="match status" value="1"/>
</dbReference>
<evidence type="ECO:0000256" key="6">
    <source>
        <dbReference type="PROSITE-ProRule" id="PRU01091"/>
    </source>
</evidence>
<proteinExistence type="inferred from homology"/>
<keyword evidence="5" id="KW-0804">Transcription</keyword>
<reference evidence="10" key="1">
    <citation type="journal article" date="2019" name="Int. J. Syst. Evol. Microbiol.">
        <title>The Global Catalogue of Microorganisms (GCM) 10K type strain sequencing project: providing services to taxonomists for standard genome sequencing and annotation.</title>
        <authorList>
            <consortium name="The Broad Institute Genomics Platform"/>
            <consortium name="The Broad Institute Genome Sequencing Center for Infectious Disease"/>
            <person name="Wu L."/>
            <person name="Ma J."/>
        </authorList>
    </citation>
    <scope>NUCLEOTIDE SEQUENCE [LARGE SCALE GENOMIC DNA]</scope>
    <source>
        <strain evidence="10">JCM 5067</strain>
    </source>
</reference>
<dbReference type="CDD" id="cd15831">
    <property type="entry name" value="BTAD"/>
    <property type="match status" value="1"/>
</dbReference>
<evidence type="ECO:0000259" key="8">
    <source>
        <dbReference type="PROSITE" id="PS51755"/>
    </source>
</evidence>
<evidence type="ECO:0000313" key="10">
    <source>
        <dbReference type="Proteomes" id="UP001500668"/>
    </source>
</evidence>
<dbReference type="Gene3D" id="1.10.10.10">
    <property type="entry name" value="Winged helix-like DNA-binding domain superfamily/Winged helix DNA-binding domain"/>
    <property type="match status" value="1"/>
</dbReference>
<feature type="domain" description="OmpR/PhoB-type" evidence="8">
    <location>
        <begin position="1"/>
        <end position="96"/>
    </location>
</feature>
<dbReference type="InterPro" id="IPR005158">
    <property type="entry name" value="BTAD"/>
</dbReference>
<dbReference type="SUPFAM" id="SSF46894">
    <property type="entry name" value="C-terminal effector domain of the bipartite response regulators"/>
    <property type="match status" value="1"/>
</dbReference>
<dbReference type="InterPro" id="IPR051677">
    <property type="entry name" value="AfsR-DnrI-RedD_regulator"/>
</dbReference>